<dbReference type="GO" id="GO:0043335">
    <property type="term" value="P:protein unfolding"/>
    <property type="evidence" value="ECO:0007669"/>
    <property type="project" value="TreeGrafter"/>
</dbReference>
<evidence type="ECO:0000256" key="4">
    <source>
        <dbReference type="ARBA" id="ARBA00016902"/>
    </source>
</evidence>
<dbReference type="SUPFAM" id="SSF54534">
    <property type="entry name" value="FKBP-like"/>
    <property type="match status" value="1"/>
</dbReference>
<evidence type="ECO:0000256" key="1">
    <source>
        <dbReference type="ARBA" id="ARBA00000971"/>
    </source>
</evidence>
<dbReference type="GO" id="GO:0003755">
    <property type="term" value="F:peptidyl-prolyl cis-trans isomerase activity"/>
    <property type="evidence" value="ECO:0007669"/>
    <property type="project" value="UniProtKB-UniRule"/>
</dbReference>
<name>A0A517MCS6_9BACT</name>
<dbReference type="GO" id="GO:0043022">
    <property type="term" value="F:ribosome binding"/>
    <property type="evidence" value="ECO:0007669"/>
    <property type="project" value="TreeGrafter"/>
</dbReference>
<dbReference type="Pfam" id="PF05698">
    <property type="entry name" value="Trigger_C"/>
    <property type="match status" value="1"/>
</dbReference>
<evidence type="ECO:0000256" key="10">
    <source>
        <dbReference type="SAM" id="MobiDB-lite"/>
    </source>
</evidence>
<feature type="domain" description="Trigger factor C-terminal" evidence="12">
    <location>
        <begin position="286"/>
        <end position="442"/>
    </location>
</feature>
<comment type="catalytic activity">
    <reaction evidence="1 9">
        <text>[protein]-peptidylproline (omega=180) = [protein]-peptidylproline (omega=0)</text>
        <dbReference type="Rhea" id="RHEA:16237"/>
        <dbReference type="Rhea" id="RHEA-COMP:10747"/>
        <dbReference type="Rhea" id="RHEA-COMP:10748"/>
        <dbReference type="ChEBI" id="CHEBI:83833"/>
        <dbReference type="ChEBI" id="CHEBI:83834"/>
        <dbReference type="EC" id="5.2.1.8"/>
    </reaction>
</comment>
<evidence type="ECO:0000313" key="14">
    <source>
        <dbReference type="Proteomes" id="UP000320672"/>
    </source>
</evidence>
<proteinExistence type="inferred from homology"/>
<evidence type="ECO:0000256" key="2">
    <source>
        <dbReference type="ARBA" id="ARBA00005464"/>
    </source>
</evidence>
<dbReference type="Gene3D" id="3.30.70.1050">
    <property type="entry name" value="Trigger factor ribosome-binding domain"/>
    <property type="match status" value="1"/>
</dbReference>
<sequence>MSTTDLSDGIDSAAPAATLQLDIKVESPQACLRHVVVTIPRAEVERYLQKEYDELVPEAQVPGFRAGRAPRKLVEKQFKERVIDRVKGSLLMDSLSKITDDAPFSAISEPDFDYDSIDLPDDGDFRFEFKVEVRPEFKTPEIKDLELTRSVEEITEDEVSESLDSLLRRYGSSEPTDEAAILGDKLLITAKFKKDGQVVTEMEEETVDLVDVLTFSDARCDGFGELMTGVKEGESRTGKVTIGQGVDDEEMRGQEFDVEFHVVEVTRYTKPEMTPSFLLDLGDFESVDELRDFVRDSLTRQAEYRQQQDLRQQVTQTLTADAAFELPPDLVRRQTRRELERKVLEFRRSGFSEDQIRNFVNALRQNAQASTESALREHFILEQIAEEQKVDADESDYDDEIELIAEQSDMPPRRVRARLEKSGQMDALRNQIVERKVVEMITEQAKITEKPAEKETEKKANEFAVYHNVLRFKDSEAIPEAKYDNNPNEEKDSKDKDKS</sequence>
<evidence type="ECO:0000259" key="11">
    <source>
        <dbReference type="Pfam" id="PF05697"/>
    </source>
</evidence>
<dbReference type="NCBIfam" id="TIGR00115">
    <property type="entry name" value="tig"/>
    <property type="match status" value="1"/>
</dbReference>
<dbReference type="PANTHER" id="PTHR30560">
    <property type="entry name" value="TRIGGER FACTOR CHAPERONE AND PEPTIDYL-PROLYL CIS/TRANS ISOMERASE"/>
    <property type="match status" value="1"/>
</dbReference>
<evidence type="ECO:0000256" key="8">
    <source>
        <dbReference type="ARBA" id="ARBA00029986"/>
    </source>
</evidence>
<dbReference type="GO" id="GO:0044183">
    <property type="term" value="F:protein folding chaperone"/>
    <property type="evidence" value="ECO:0007669"/>
    <property type="project" value="TreeGrafter"/>
</dbReference>
<dbReference type="OrthoDB" id="9767721at2"/>
<dbReference type="InterPro" id="IPR005215">
    <property type="entry name" value="Trig_fac"/>
</dbReference>
<feature type="domain" description="Trigger factor ribosome-binding bacterial" evidence="11">
    <location>
        <begin position="23"/>
        <end position="166"/>
    </location>
</feature>
<gene>
    <name evidence="9 13" type="primary">tig</name>
    <name evidence="13" type="ORF">FF011L_14410</name>
</gene>
<dbReference type="InterPro" id="IPR037041">
    <property type="entry name" value="Trigger_fac_C_sf"/>
</dbReference>
<dbReference type="Pfam" id="PF05697">
    <property type="entry name" value="Trigger_N"/>
    <property type="match status" value="1"/>
</dbReference>
<evidence type="ECO:0000256" key="6">
    <source>
        <dbReference type="ARBA" id="ARBA00023186"/>
    </source>
</evidence>
<evidence type="ECO:0000256" key="3">
    <source>
        <dbReference type="ARBA" id="ARBA00013194"/>
    </source>
</evidence>
<dbReference type="InterPro" id="IPR046357">
    <property type="entry name" value="PPIase_dom_sf"/>
</dbReference>
<dbReference type="SUPFAM" id="SSF102735">
    <property type="entry name" value="Trigger factor ribosome-binding domain"/>
    <property type="match status" value="1"/>
</dbReference>
<comment type="subcellular location">
    <subcellularLocation>
        <location evidence="9">Cytoplasm</location>
    </subcellularLocation>
    <text evidence="9">About half TF is bound to the ribosome near the polypeptide exit tunnel while the other half is free in the cytoplasm.</text>
</comment>
<keyword evidence="14" id="KW-1185">Reference proteome</keyword>
<evidence type="ECO:0000256" key="7">
    <source>
        <dbReference type="ARBA" id="ARBA00023235"/>
    </source>
</evidence>
<evidence type="ECO:0000256" key="9">
    <source>
        <dbReference type="HAMAP-Rule" id="MF_00303"/>
    </source>
</evidence>
<dbReference type="PIRSF" id="PIRSF003095">
    <property type="entry name" value="Trigger_factor"/>
    <property type="match status" value="1"/>
</dbReference>
<dbReference type="InterPro" id="IPR036611">
    <property type="entry name" value="Trigger_fac_ribosome-bd_sf"/>
</dbReference>
<dbReference type="RefSeq" id="WP_145350911.1">
    <property type="nucleotide sequence ID" value="NZ_CP036262.1"/>
</dbReference>
<dbReference type="GO" id="GO:0015031">
    <property type="term" value="P:protein transport"/>
    <property type="evidence" value="ECO:0007669"/>
    <property type="project" value="UniProtKB-UniRule"/>
</dbReference>
<organism evidence="13 14">
    <name type="scientific">Roseimaritima multifibrata</name>
    <dbReference type="NCBI Taxonomy" id="1930274"/>
    <lineage>
        <taxon>Bacteria</taxon>
        <taxon>Pseudomonadati</taxon>
        <taxon>Planctomycetota</taxon>
        <taxon>Planctomycetia</taxon>
        <taxon>Pirellulales</taxon>
        <taxon>Pirellulaceae</taxon>
        <taxon>Roseimaritima</taxon>
    </lineage>
</organism>
<comment type="domain">
    <text evidence="9">Consists of 3 domains; the N-terminus binds the ribosome, the middle domain has PPIase activity, while the C-terminus has intrinsic chaperone activity on its own.</text>
</comment>
<dbReference type="SUPFAM" id="SSF109998">
    <property type="entry name" value="Triger factor/SurA peptide-binding domain-like"/>
    <property type="match status" value="1"/>
</dbReference>
<dbReference type="GO" id="GO:0051083">
    <property type="term" value="P:'de novo' cotranslational protein folding"/>
    <property type="evidence" value="ECO:0007669"/>
    <property type="project" value="TreeGrafter"/>
</dbReference>
<keyword evidence="6 9" id="KW-0143">Chaperone</keyword>
<dbReference type="PANTHER" id="PTHR30560:SF3">
    <property type="entry name" value="TRIGGER FACTOR-LIKE PROTEIN TIG, CHLOROPLASTIC"/>
    <property type="match status" value="1"/>
</dbReference>
<protein>
    <recommendedName>
        <fullName evidence="4 9">Trigger factor</fullName>
        <shortName evidence="9">TF</shortName>
        <ecNumber evidence="3 9">5.2.1.8</ecNumber>
    </recommendedName>
    <alternativeName>
        <fullName evidence="8 9">PPIase</fullName>
    </alternativeName>
</protein>
<keyword evidence="7 9" id="KW-0413">Isomerase</keyword>
<keyword evidence="5 9" id="KW-0697">Rotamase</keyword>
<dbReference type="FunFam" id="3.30.70.1050:FF:000006">
    <property type="entry name" value="Trigger factor"/>
    <property type="match status" value="1"/>
</dbReference>
<reference evidence="13 14" key="1">
    <citation type="submission" date="2019-02" db="EMBL/GenBank/DDBJ databases">
        <title>Deep-cultivation of Planctomycetes and their phenomic and genomic characterization uncovers novel biology.</title>
        <authorList>
            <person name="Wiegand S."/>
            <person name="Jogler M."/>
            <person name="Boedeker C."/>
            <person name="Pinto D."/>
            <person name="Vollmers J."/>
            <person name="Rivas-Marin E."/>
            <person name="Kohn T."/>
            <person name="Peeters S.H."/>
            <person name="Heuer A."/>
            <person name="Rast P."/>
            <person name="Oberbeckmann S."/>
            <person name="Bunk B."/>
            <person name="Jeske O."/>
            <person name="Meyerdierks A."/>
            <person name="Storesund J.E."/>
            <person name="Kallscheuer N."/>
            <person name="Luecker S."/>
            <person name="Lage O.M."/>
            <person name="Pohl T."/>
            <person name="Merkel B.J."/>
            <person name="Hornburger P."/>
            <person name="Mueller R.-W."/>
            <person name="Bruemmer F."/>
            <person name="Labrenz M."/>
            <person name="Spormann A.M."/>
            <person name="Op den Camp H."/>
            <person name="Overmann J."/>
            <person name="Amann R."/>
            <person name="Jetten M.S.M."/>
            <person name="Mascher T."/>
            <person name="Medema M.H."/>
            <person name="Devos D.P."/>
            <person name="Kaster A.-K."/>
            <person name="Ovreas L."/>
            <person name="Rohde M."/>
            <person name="Galperin M.Y."/>
            <person name="Jogler C."/>
        </authorList>
    </citation>
    <scope>NUCLEOTIDE SEQUENCE [LARGE SCALE GENOMIC DNA]</scope>
    <source>
        <strain evidence="13 14">FF011L</strain>
    </source>
</reference>
<dbReference type="AlphaFoldDB" id="A0A517MCS6"/>
<evidence type="ECO:0000256" key="5">
    <source>
        <dbReference type="ARBA" id="ARBA00023110"/>
    </source>
</evidence>
<comment type="function">
    <text evidence="9">Involved in protein export. Acts as a chaperone by maintaining the newly synthesized protein in an open conformation. Functions as a peptidyl-prolyl cis-trans isomerase.</text>
</comment>
<evidence type="ECO:0000259" key="12">
    <source>
        <dbReference type="Pfam" id="PF05698"/>
    </source>
</evidence>
<dbReference type="GO" id="GO:0051301">
    <property type="term" value="P:cell division"/>
    <property type="evidence" value="ECO:0007669"/>
    <property type="project" value="UniProtKB-KW"/>
</dbReference>
<keyword evidence="9" id="KW-0963">Cytoplasm</keyword>
<comment type="similarity">
    <text evidence="2 9">Belongs to the FKBP-type PPIase family. Tig subfamily.</text>
</comment>
<dbReference type="InterPro" id="IPR027304">
    <property type="entry name" value="Trigger_fact/SurA_dom_sf"/>
</dbReference>
<dbReference type="HAMAP" id="MF_00303">
    <property type="entry name" value="Trigger_factor_Tig"/>
    <property type="match status" value="1"/>
</dbReference>
<dbReference type="GO" id="GO:0005737">
    <property type="term" value="C:cytoplasm"/>
    <property type="evidence" value="ECO:0007669"/>
    <property type="project" value="UniProtKB-SubCell"/>
</dbReference>
<dbReference type="Gene3D" id="1.10.3120.10">
    <property type="entry name" value="Trigger factor, C-terminal domain"/>
    <property type="match status" value="1"/>
</dbReference>
<evidence type="ECO:0000313" key="13">
    <source>
        <dbReference type="EMBL" id="QDS92692.1"/>
    </source>
</evidence>
<keyword evidence="9" id="KW-0131">Cell cycle</keyword>
<dbReference type="EMBL" id="CP036262">
    <property type="protein sequence ID" value="QDS92692.1"/>
    <property type="molecule type" value="Genomic_DNA"/>
</dbReference>
<accession>A0A517MCS6</accession>
<dbReference type="Proteomes" id="UP000320672">
    <property type="component" value="Chromosome"/>
</dbReference>
<dbReference type="KEGG" id="rml:FF011L_14410"/>
<dbReference type="InterPro" id="IPR008880">
    <property type="entry name" value="Trigger_fac_C"/>
</dbReference>
<dbReference type="EC" id="5.2.1.8" evidence="3 9"/>
<keyword evidence="9" id="KW-0132">Cell division</keyword>
<dbReference type="Gene3D" id="3.10.50.40">
    <property type="match status" value="1"/>
</dbReference>
<dbReference type="InterPro" id="IPR008881">
    <property type="entry name" value="Trigger_fac_ribosome-bd_bac"/>
</dbReference>
<feature type="region of interest" description="Disordered" evidence="10">
    <location>
        <begin position="476"/>
        <end position="499"/>
    </location>
</feature>